<reference evidence="2 3" key="1">
    <citation type="submission" date="2021-01" db="EMBL/GenBank/DDBJ databases">
        <title>Whole genome shotgun sequence of Microbispora amethystogenes NBRC 101907.</title>
        <authorList>
            <person name="Komaki H."/>
            <person name="Tamura T."/>
        </authorList>
    </citation>
    <scope>NUCLEOTIDE SEQUENCE [LARGE SCALE GENOMIC DNA]</scope>
    <source>
        <strain evidence="2 3">NBRC 101907</strain>
    </source>
</reference>
<sequence length="305" mass="33057">MDGAELGGPDSGGPDTAGADMAGADMAGASAGGREPDDSWTAKVAGLDPSRANIARMSDYLLGGKDNFAADREFAESLMAIAPEVKTMAVDTRTFLERVVRFLVDQGVRQFLNVASGLPTRRNTHEVAQELAPDARVVYVDDDPVVLSHARALLARTPGTGVVKGSILRPAEMLADPEMLRLVDFRQPVGLLIPARLQYLPDSAEPYKCVAYVRDHLAPGSYLAVGHAVFDTRPELAGPLVELFRQIVARADEVPRTREKVLRFFDGTELVEPGLVYIRQWRPEAEESAARSQRVWIVGGVGRVP</sequence>
<dbReference type="PIRSF" id="PIRSF017393">
    <property type="entry name" value="MTase_SAV2177"/>
    <property type="match status" value="1"/>
</dbReference>
<organism evidence="2 3">
    <name type="scientific">Microbispora amethystogenes</name>
    <dbReference type="NCBI Taxonomy" id="1427754"/>
    <lineage>
        <taxon>Bacteria</taxon>
        <taxon>Bacillati</taxon>
        <taxon>Actinomycetota</taxon>
        <taxon>Actinomycetes</taxon>
        <taxon>Streptosporangiales</taxon>
        <taxon>Streptosporangiaceae</taxon>
        <taxon>Microbispora</taxon>
    </lineage>
</organism>
<comment type="caution">
    <text evidence="2">The sequence shown here is derived from an EMBL/GenBank/DDBJ whole genome shotgun (WGS) entry which is preliminary data.</text>
</comment>
<feature type="compositionally biased region" description="Low complexity" evidence="1">
    <location>
        <begin position="12"/>
        <end position="33"/>
    </location>
</feature>
<gene>
    <name evidence="2" type="ORF">Mam01_60140</name>
</gene>
<dbReference type="InterPro" id="IPR029063">
    <property type="entry name" value="SAM-dependent_MTases_sf"/>
</dbReference>
<dbReference type="InterPro" id="IPR006764">
    <property type="entry name" value="SAM_dep_MeTrfase_SAV2177_type"/>
</dbReference>
<dbReference type="Pfam" id="PF04672">
    <property type="entry name" value="Methyltransf_19"/>
    <property type="match status" value="1"/>
</dbReference>
<keyword evidence="3" id="KW-1185">Reference proteome</keyword>
<protein>
    <recommendedName>
        <fullName evidence="4">S-adenosyl methyltransferase</fullName>
    </recommendedName>
</protein>
<evidence type="ECO:0000256" key="1">
    <source>
        <dbReference type="SAM" id="MobiDB-lite"/>
    </source>
</evidence>
<proteinExistence type="predicted"/>
<feature type="region of interest" description="Disordered" evidence="1">
    <location>
        <begin position="1"/>
        <end position="43"/>
    </location>
</feature>
<dbReference type="Gene3D" id="3.40.50.150">
    <property type="entry name" value="Vaccinia Virus protein VP39"/>
    <property type="match status" value="1"/>
</dbReference>
<evidence type="ECO:0008006" key="4">
    <source>
        <dbReference type="Google" id="ProtNLM"/>
    </source>
</evidence>
<accession>A0ABQ4FM03</accession>
<dbReference type="EMBL" id="BOOB01000050">
    <property type="protein sequence ID" value="GIH35850.1"/>
    <property type="molecule type" value="Genomic_DNA"/>
</dbReference>
<feature type="compositionally biased region" description="Gly residues" evidence="1">
    <location>
        <begin position="1"/>
        <end position="11"/>
    </location>
</feature>
<evidence type="ECO:0000313" key="3">
    <source>
        <dbReference type="Proteomes" id="UP000651728"/>
    </source>
</evidence>
<dbReference type="Proteomes" id="UP000651728">
    <property type="component" value="Unassembled WGS sequence"/>
</dbReference>
<name>A0ABQ4FM03_9ACTN</name>
<dbReference type="SUPFAM" id="SSF53335">
    <property type="entry name" value="S-adenosyl-L-methionine-dependent methyltransferases"/>
    <property type="match status" value="1"/>
</dbReference>
<evidence type="ECO:0000313" key="2">
    <source>
        <dbReference type="EMBL" id="GIH35850.1"/>
    </source>
</evidence>